<keyword evidence="2" id="KW-1185">Reference proteome</keyword>
<dbReference type="RefSeq" id="WP_183752395.1">
    <property type="nucleotide sequence ID" value="NZ_JACICC010000004.1"/>
</dbReference>
<organism evidence="1 2">
    <name type="scientific">Pseudochelatococcus contaminans</name>
    <dbReference type="NCBI Taxonomy" id="1538103"/>
    <lineage>
        <taxon>Bacteria</taxon>
        <taxon>Pseudomonadati</taxon>
        <taxon>Pseudomonadota</taxon>
        <taxon>Alphaproteobacteria</taxon>
        <taxon>Hyphomicrobiales</taxon>
        <taxon>Chelatococcaceae</taxon>
        <taxon>Pseudochelatococcus</taxon>
    </lineage>
</organism>
<dbReference type="Proteomes" id="UP000537592">
    <property type="component" value="Unassembled WGS sequence"/>
</dbReference>
<name>A0A7W5Z541_9HYPH</name>
<reference evidence="1 2" key="1">
    <citation type="submission" date="2020-08" db="EMBL/GenBank/DDBJ databases">
        <title>Genomic Encyclopedia of Type Strains, Phase IV (KMG-IV): sequencing the most valuable type-strain genomes for metagenomic binning, comparative biology and taxonomic classification.</title>
        <authorList>
            <person name="Goeker M."/>
        </authorList>
    </citation>
    <scope>NUCLEOTIDE SEQUENCE [LARGE SCALE GENOMIC DNA]</scope>
    <source>
        <strain evidence="1 2">DSM 28760</strain>
    </source>
</reference>
<proteinExistence type="predicted"/>
<comment type="caution">
    <text evidence="1">The sequence shown here is derived from an EMBL/GenBank/DDBJ whole genome shotgun (WGS) entry which is preliminary data.</text>
</comment>
<gene>
    <name evidence="1" type="ORF">FHS81_001955</name>
</gene>
<accession>A0A7W5Z541</accession>
<evidence type="ECO:0000313" key="2">
    <source>
        <dbReference type="Proteomes" id="UP000537592"/>
    </source>
</evidence>
<dbReference type="EMBL" id="JACICC010000004">
    <property type="protein sequence ID" value="MBB3809867.1"/>
    <property type="molecule type" value="Genomic_DNA"/>
</dbReference>
<protein>
    <submittedName>
        <fullName evidence="1">Uncharacterized protein</fullName>
    </submittedName>
</protein>
<dbReference type="AlphaFoldDB" id="A0A7W5Z541"/>
<evidence type="ECO:0000313" key="1">
    <source>
        <dbReference type="EMBL" id="MBB3809867.1"/>
    </source>
</evidence>
<sequence>MTARSLHDLNEELSEAVMLAEALIFIADGIVYSGDLKTGEAVGAVAAILLERLQGLKAGMTAIAGEAAL</sequence>